<keyword evidence="1" id="KW-0233">DNA recombination</keyword>
<comment type="catalytic activity">
    <reaction evidence="1">
        <text>ATP + H2O = ADP + phosphate + H(+)</text>
        <dbReference type="Rhea" id="RHEA:13065"/>
        <dbReference type="ChEBI" id="CHEBI:15377"/>
        <dbReference type="ChEBI" id="CHEBI:15378"/>
        <dbReference type="ChEBI" id="CHEBI:30616"/>
        <dbReference type="ChEBI" id="CHEBI:43474"/>
        <dbReference type="ChEBI" id="CHEBI:456216"/>
        <dbReference type="EC" id="5.6.2.3"/>
    </reaction>
</comment>
<evidence type="ECO:0000313" key="5">
    <source>
        <dbReference type="Proteomes" id="UP000218209"/>
    </source>
</evidence>
<keyword evidence="1" id="KW-0227">DNA damage</keyword>
<protein>
    <recommendedName>
        <fullName evidence="1">ATP-dependent DNA helicase</fullName>
        <ecNumber evidence="1">5.6.2.3</ecNumber>
    </recommendedName>
</protein>
<evidence type="ECO:0000256" key="1">
    <source>
        <dbReference type="RuleBase" id="RU363044"/>
    </source>
</evidence>
<organism evidence="4 5">
    <name type="scientific">Porphyra umbilicalis</name>
    <name type="common">Purple laver</name>
    <name type="synonym">Red alga</name>
    <dbReference type="NCBI Taxonomy" id="2786"/>
    <lineage>
        <taxon>Eukaryota</taxon>
        <taxon>Rhodophyta</taxon>
        <taxon>Bangiophyceae</taxon>
        <taxon>Bangiales</taxon>
        <taxon>Bangiaceae</taxon>
        <taxon>Porphyra</taxon>
    </lineage>
</organism>
<dbReference type="InterPro" id="IPR027417">
    <property type="entry name" value="P-loop_NTPase"/>
</dbReference>
<evidence type="ECO:0000256" key="2">
    <source>
        <dbReference type="SAM" id="MobiDB-lite"/>
    </source>
</evidence>
<keyword evidence="5" id="KW-1185">Reference proteome</keyword>
<accession>A0A1X6P5B4</accession>
<sequence>MVAEQTPASVKAWTGAAGGSSSPFPTRRRHVRAGDATSAARRRVAWSYKGAGGSCDNIEALPVAFLPPLRLPTTLGGAALKVCRLIASGTSVFLTGPPGCGKTYLVNEAVKALRAAGAAVSVCGTSGVAAALVSGITVHSWAGYINGDADVVSPLDVVLKKVIPFAAKKRICSSMVLVIDEVGTLPAAFVTRLDMVLRGVRKQPNKPFGGMVLLFSGDFLQLAPPHGNFAFLCDSWRCMFGQRAVVLDTHWRHIKDGRLLDMLLRMRVGNHTDKDMELLATRRSEHPPPSAVWLFCHTLKAKAKNEDELERLPGREVTYNAQDELKVSYITMDEAGTLLDGLRLPRVLSLRLGAFVFVPTNCLSRHGVPCGSRGVVLCFFWVGCVRYPTVRFELPTGGFLTVDVVPVTGRVVALDGLSTAATRTQVPLVLGWAMTVHGAQGWTLLEAAVDLSRAWAAGQALSGLSRTPTLSGLHLVGFDEDKIVVDGLAVSFHESLVPY</sequence>
<dbReference type="PANTHER" id="PTHR47642">
    <property type="entry name" value="ATP-DEPENDENT DNA HELICASE"/>
    <property type="match status" value="1"/>
</dbReference>
<name>A0A1X6P5B4_PORUM</name>
<keyword evidence="1" id="KW-0378">Hydrolase</keyword>
<dbReference type="InterPro" id="IPR051055">
    <property type="entry name" value="PIF1_helicase"/>
</dbReference>
<feature type="region of interest" description="Disordered" evidence="2">
    <location>
        <begin position="1"/>
        <end position="36"/>
    </location>
</feature>
<dbReference type="InterPro" id="IPR003593">
    <property type="entry name" value="AAA+_ATPase"/>
</dbReference>
<dbReference type="PANTHER" id="PTHR47642:SF5">
    <property type="entry name" value="ATP-DEPENDENT DNA HELICASE"/>
    <property type="match status" value="1"/>
</dbReference>
<dbReference type="AlphaFoldDB" id="A0A1X6P5B4"/>
<evidence type="ECO:0000313" key="4">
    <source>
        <dbReference type="EMBL" id="OSX75940.1"/>
    </source>
</evidence>
<keyword evidence="1" id="KW-0347">Helicase</keyword>
<dbReference type="GO" id="GO:0006310">
    <property type="term" value="P:DNA recombination"/>
    <property type="evidence" value="ECO:0007669"/>
    <property type="project" value="UniProtKB-KW"/>
</dbReference>
<comment type="cofactor">
    <cofactor evidence="1">
        <name>Mg(2+)</name>
        <dbReference type="ChEBI" id="CHEBI:18420"/>
    </cofactor>
</comment>
<dbReference type="GO" id="GO:0043139">
    <property type="term" value="F:5'-3' DNA helicase activity"/>
    <property type="evidence" value="ECO:0007669"/>
    <property type="project" value="UniProtKB-EC"/>
</dbReference>
<dbReference type="GO" id="GO:0005524">
    <property type="term" value="F:ATP binding"/>
    <property type="evidence" value="ECO:0007669"/>
    <property type="project" value="UniProtKB-KW"/>
</dbReference>
<gene>
    <name evidence="4" type="ORF">BU14_0215s0003</name>
</gene>
<comment type="similarity">
    <text evidence="1">Belongs to the helicase family.</text>
</comment>
<dbReference type="SUPFAM" id="SSF52540">
    <property type="entry name" value="P-loop containing nucleoside triphosphate hydrolases"/>
    <property type="match status" value="2"/>
</dbReference>
<dbReference type="OrthoDB" id="5116at2759"/>
<dbReference type="GO" id="GO:0000723">
    <property type="term" value="P:telomere maintenance"/>
    <property type="evidence" value="ECO:0007669"/>
    <property type="project" value="InterPro"/>
</dbReference>
<dbReference type="InterPro" id="IPR010285">
    <property type="entry name" value="DNA_helicase_pif1-like_DEAD"/>
</dbReference>
<keyword evidence="1" id="KW-0547">Nucleotide-binding</keyword>
<dbReference type="GO" id="GO:0016887">
    <property type="term" value="F:ATP hydrolysis activity"/>
    <property type="evidence" value="ECO:0007669"/>
    <property type="project" value="RHEA"/>
</dbReference>
<dbReference type="GO" id="GO:0006281">
    <property type="term" value="P:DNA repair"/>
    <property type="evidence" value="ECO:0007669"/>
    <property type="project" value="UniProtKB-KW"/>
</dbReference>
<dbReference type="EMBL" id="KV918885">
    <property type="protein sequence ID" value="OSX75940.1"/>
    <property type="molecule type" value="Genomic_DNA"/>
</dbReference>
<evidence type="ECO:0000259" key="3">
    <source>
        <dbReference type="SMART" id="SM00382"/>
    </source>
</evidence>
<dbReference type="SMART" id="SM00382">
    <property type="entry name" value="AAA"/>
    <property type="match status" value="1"/>
</dbReference>
<keyword evidence="1" id="KW-0067">ATP-binding</keyword>
<keyword evidence="1" id="KW-0234">DNA repair</keyword>
<reference evidence="4 5" key="1">
    <citation type="submission" date="2017-03" db="EMBL/GenBank/DDBJ databases">
        <title>WGS assembly of Porphyra umbilicalis.</title>
        <authorList>
            <person name="Brawley S.H."/>
            <person name="Blouin N.A."/>
            <person name="Ficko-Blean E."/>
            <person name="Wheeler G.L."/>
            <person name="Lohr M."/>
            <person name="Goodson H.V."/>
            <person name="Jenkins J.W."/>
            <person name="Blaby-Haas C.E."/>
            <person name="Helliwell K.E."/>
            <person name="Chan C."/>
            <person name="Marriage T."/>
            <person name="Bhattacharya D."/>
            <person name="Klein A.S."/>
            <person name="Badis Y."/>
            <person name="Brodie J."/>
            <person name="Cao Y."/>
            <person name="Collen J."/>
            <person name="Dittami S.M."/>
            <person name="Gachon C.M."/>
            <person name="Green B.R."/>
            <person name="Karpowicz S."/>
            <person name="Kim J.W."/>
            <person name="Kudahl U."/>
            <person name="Lin S."/>
            <person name="Michel G."/>
            <person name="Mittag M."/>
            <person name="Olson B.J."/>
            <person name="Pangilinan J."/>
            <person name="Peng Y."/>
            <person name="Qiu H."/>
            <person name="Shu S."/>
            <person name="Singer J.T."/>
            <person name="Smith A.G."/>
            <person name="Sprecher B.N."/>
            <person name="Wagner V."/>
            <person name="Wang W."/>
            <person name="Wang Z.-Y."/>
            <person name="Yan J."/>
            <person name="Yarish C."/>
            <person name="Zoeuner-Riek S."/>
            <person name="Zhuang Y."/>
            <person name="Zou Y."/>
            <person name="Lindquist E.A."/>
            <person name="Grimwood J."/>
            <person name="Barry K."/>
            <person name="Rokhsar D.S."/>
            <person name="Schmutz J."/>
            <person name="Stiller J.W."/>
            <person name="Grossman A.R."/>
            <person name="Prochnik S.E."/>
        </authorList>
    </citation>
    <scope>NUCLEOTIDE SEQUENCE [LARGE SCALE GENOMIC DNA]</scope>
    <source>
        <strain evidence="4">4086291</strain>
    </source>
</reference>
<proteinExistence type="inferred from homology"/>
<dbReference type="EC" id="5.6.2.3" evidence="1"/>
<dbReference type="Pfam" id="PF05970">
    <property type="entry name" value="PIF1"/>
    <property type="match status" value="1"/>
</dbReference>
<dbReference type="Gene3D" id="3.40.50.300">
    <property type="entry name" value="P-loop containing nucleotide triphosphate hydrolases"/>
    <property type="match status" value="1"/>
</dbReference>
<dbReference type="Proteomes" id="UP000218209">
    <property type="component" value="Unassembled WGS sequence"/>
</dbReference>
<feature type="domain" description="AAA+ ATPase" evidence="3">
    <location>
        <begin position="88"/>
        <end position="277"/>
    </location>
</feature>